<reference evidence="2" key="1">
    <citation type="journal article" date="2022" name="Nat. Commun.">
        <title>Chromosome evolution and the genetic basis of agronomically important traits in greater yam.</title>
        <authorList>
            <person name="Bredeson J.V."/>
            <person name="Lyons J.B."/>
            <person name="Oniyinde I.O."/>
            <person name="Okereke N.R."/>
            <person name="Kolade O."/>
            <person name="Nnabue I."/>
            <person name="Nwadili C.O."/>
            <person name="Hribova E."/>
            <person name="Parker M."/>
            <person name="Nwogha J."/>
            <person name="Shu S."/>
            <person name="Carlson J."/>
            <person name="Kariba R."/>
            <person name="Muthemba S."/>
            <person name="Knop K."/>
            <person name="Barton G.J."/>
            <person name="Sherwood A.V."/>
            <person name="Lopez-Montes A."/>
            <person name="Asiedu R."/>
            <person name="Jamnadass R."/>
            <person name="Muchugi A."/>
            <person name="Goodstein D."/>
            <person name="Egesi C.N."/>
            <person name="Featherston J."/>
            <person name="Asfaw A."/>
            <person name="Simpson G.G."/>
            <person name="Dolezel J."/>
            <person name="Hendre P.S."/>
            <person name="Van Deynze A."/>
            <person name="Kumar P.L."/>
            <person name="Obidiegwu J.E."/>
            <person name="Bhattacharjee R."/>
            <person name="Rokhsar D.S."/>
        </authorList>
    </citation>
    <scope>NUCLEOTIDE SEQUENCE [LARGE SCALE GENOMIC DNA]</scope>
    <source>
        <strain evidence="2">cv. TDa95/00328</strain>
    </source>
</reference>
<proteinExistence type="predicted"/>
<accession>A0ACB7UW66</accession>
<keyword evidence="2" id="KW-1185">Reference proteome</keyword>
<dbReference type="EMBL" id="CM037023">
    <property type="protein sequence ID" value="KAH7665030.1"/>
    <property type="molecule type" value="Genomic_DNA"/>
</dbReference>
<dbReference type="Proteomes" id="UP000827976">
    <property type="component" value="Chromosome 13"/>
</dbReference>
<organism evidence="1 2">
    <name type="scientific">Dioscorea alata</name>
    <name type="common">Purple yam</name>
    <dbReference type="NCBI Taxonomy" id="55571"/>
    <lineage>
        <taxon>Eukaryota</taxon>
        <taxon>Viridiplantae</taxon>
        <taxon>Streptophyta</taxon>
        <taxon>Embryophyta</taxon>
        <taxon>Tracheophyta</taxon>
        <taxon>Spermatophyta</taxon>
        <taxon>Magnoliopsida</taxon>
        <taxon>Liliopsida</taxon>
        <taxon>Dioscoreales</taxon>
        <taxon>Dioscoreaceae</taxon>
        <taxon>Dioscorea</taxon>
    </lineage>
</organism>
<evidence type="ECO:0000313" key="1">
    <source>
        <dbReference type="EMBL" id="KAH7665030.1"/>
    </source>
</evidence>
<name>A0ACB7UW66_DIOAL</name>
<gene>
    <name evidence="1" type="ORF">IHE45_13G005300</name>
</gene>
<protein>
    <submittedName>
        <fullName evidence="1">BSD domain-containing protein</fullName>
    </submittedName>
</protein>
<sequence length="414" mass="45966">MAWWARSLSTATMAADDDDPEAMAGRHESYHTNLEKGGGEEGSECSTRGVKEDLTELTKALSRQFWGVASFLAPPTSYTSAVSLPSCHSDPAEVSESQRIAGIRSDFAEISGRFRNGISRISSNKAVTEISKIASSFLPFGSDDSEDELGTSEGGWAIGVTAEVLAFARNIAMHPETWLDFPLYEDEEEPDDFDMSDAQEEHALVVQHHEPRLAALKIELCPTHMSEGCFWKIYFLLLHPRLSKHDAELLSTPQVVEARARWLQELQNQSRPEFLRTSEGLAFKKEGFGSFLPEEKLSTQDSSSTPYAQRPLLPELGKASSLPITDFVSEKHPTKIMGINSIDKSVIVKQSQVRTGNKCLPCSASENSIYGDDDDDEDEWPEEETGECNNSRSRNITLRIEDVSFSDLEDEDDT</sequence>
<comment type="caution">
    <text evidence="1">The sequence shown here is derived from an EMBL/GenBank/DDBJ whole genome shotgun (WGS) entry which is preliminary data.</text>
</comment>
<evidence type="ECO:0000313" key="2">
    <source>
        <dbReference type="Proteomes" id="UP000827976"/>
    </source>
</evidence>